<name>A0ABV3Z407_9PROT</name>
<dbReference type="SUPFAM" id="SSF81799">
    <property type="entry name" value="Putative methyltransferase TM0872, insert domain"/>
    <property type="match status" value="1"/>
</dbReference>
<feature type="region of interest" description="Disordered" evidence="7">
    <location>
        <begin position="289"/>
        <end position="322"/>
    </location>
</feature>
<evidence type="ECO:0000256" key="4">
    <source>
        <dbReference type="ARBA" id="ARBA00022679"/>
    </source>
</evidence>
<evidence type="ECO:0000313" key="9">
    <source>
        <dbReference type="Proteomes" id="UP001560685"/>
    </source>
</evidence>
<dbReference type="PANTHER" id="PTHR11265:SF0">
    <property type="entry name" value="12S RRNA N4-METHYLCYTIDINE METHYLTRANSFERASE"/>
    <property type="match status" value="1"/>
</dbReference>
<comment type="caution">
    <text evidence="8">The sequence shown here is derived from an EMBL/GenBank/DDBJ whole genome shotgun (WGS) entry which is preliminary data.</text>
</comment>
<keyword evidence="4 6" id="KW-0808">Transferase</keyword>
<dbReference type="RefSeq" id="WP_369313500.1">
    <property type="nucleotide sequence ID" value="NZ_JBEHZE010000001.1"/>
</dbReference>
<dbReference type="Gene3D" id="1.10.150.170">
    <property type="entry name" value="Putative methyltransferase TM0872, insert domain"/>
    <property type="match status" value="1"/>
</dbReference>
<evidence type="ECO:0000256" key="2">
    <source>
        <dbReference type="ARBA" id="ARBA00022552"/>
    </source>
</evidence>
<feature type="binding site" evidence="6">
    <location>
        <position position="100"/>
    </location>
    <ligand>
        <name>S-adenosyl-L-methionine</name>
        <dbReference type="ChEBI" id="CHEBI:59789"/>
    </ligand>
</feature>
<reference evidence="8 9" key="1">
    <citation type="submission" date="2024-05" db="EMBL/GenBank/DDBJ databases">
        <title>Three bacterial strains, DH-69, EH-24, and ECK-19 isolated from coastal sediments.</title>
        <authorList>
            <person name="Ye Y.-Q."/>
            <person name="Du Z.-J."/>
        </authorList>
    </citation>
    <scope>NUCLEOTIDE SEQUENCE [LARGE SCALE GENOMIC DNA]</scope>
    <source>
        <strain evidence="8 9">ECK-19</strain>
    </source>
</reference>
<dbReference type="PANTHER" id="PTHR11265">
    <property type="entry name" value="S-ADENOSYL-METHYLTRANSFERASE MRAW"/>
    <property type="match status" value="1"/>
</dbReference>
<feature type="binding site" evidence="6">
    <location>
        <position position="52"/>
    </location>
    <ligand>
        <name>S-adenosyl-L-methionine</name>
        <dbReference type="ChEBI" id="CHEBI:59789"/>
    </ligand>
</feature>
<dbReference type="SUPFAM" id="SSF53335">
    <property type="entry name" value="S-adenosyl-L-methionine-dependent methyltransferases"/>
    <property type="match status" value="1"/>
</dbReference>
<dbReference type="EMBL" id="JBEHZE010000001">
    <property type="protein sequence ID" value="MEX6633529.1"/>
    <property type="molecule type" value="Genomic_DNA"/>
</dbReference>
<dbReference type="PIRSF" id="PIRSF004486">
    <property type="entry name" value="MraW"/>
    <property type="match status" value="1"/>
</dbReference>
<keyword evidence="6" id="KW-0963">Cytoplasm</keyword>
<evidence type="ECO:0000313" key="8">
    <source>
        <dbReference type="EMBL" id="MEX6633529.1"/>
    </source>
</evidence>
<gene>
    <name evidence="6 8" type="primary">rsmH</name>
    <name evidence="8" type="ORF">ABFZ84_08200</name>
</gene>
<comment type="similarity">
    <text evidence="1 6">Belongs to the methyltransferase superfamily. RsmH family.</text>
</comment>
<comment type="function">
    <text evidence="6">Specifically methylates the N4 position of cytidine in position 1402 (C1402) of 16S rRNA.</text>
</comment>
<proteinExistence type="inferred from homology"/>
<evidence type="ECO:0000256" key="6">
    <source>
        <dbReference type="HAMAP-Rule" id="MF_01007"/>
    </source>
</evidence>
<feature type="binding site" evidence="6">
    <location>
        <begin position="34"/>
        <end position="36"/>
    </location>
    <ligand>
        <name>S-adenosyl-L-methionine</name>
        <dbReference type="ChEBI" id="CHEBI:59789"/>
    </ligand>
</feature>
<evidence type="ECO:0000256" key="5">
    <source>
        <dbReference type="ARBA" id="ARBA00022691"/>
    </source>
</evidence>
<accession>A0ABV3Z407</accession>
<dbReference type="GO" id="GO:0032259">
    <property type="term" value="P:methylation"/>
    <property type="evidence" value="ECO:0007669"/>
    <property type="project" value="UniProtKB-KW"/>
</dbReference>
<dbReference type="EC" id="2.1.1.199" evidence="6"/>
<dbReference type="NCBIfam" id="TIGR00006">
    <property type="entry name" value="16S rRNA (cytosine(1402)-N(4))-methyltransferase RsmH"/>
    <property type="match status" value="1"/>
</dbReference>
<feature type="binding site" evidence="6">
    <location>
        <position position="107"/>
    </location>
    <ligand>
        <name>S-adenosyl-L-methionine</name>
        <dbReference type="ChEBI" id="CHEBI:59789"/>
    </ligand>
</feature>
<dbReference type="Gene3D" id="3.40.50.150">
    <property type="entry name" value="Vaccinia Virus protein VP39"/>
    <property type="match status" value="1"/>
</dbReference>
<organism evidence="8 9">
    <name type="scientific">Hyphococcus lacteus</name>
    <dbReference type="NCBI Taxonomy" id="3143536"/>
    <lineage>
        <taxon>Bacteria</taxon>
        <taxon>Pseudomonadati</taxon>
        <taxon>Pseudomonadota</taxon>
        <taxon>Alphaproteobacteria</taxon>
        <taxon>Parvularculales</taxon>
        <taxon>Parvularculaceae</taxon>
        <taxon>Hyphococcus</taxon>
    </lineage>
</organism>
<evidence type="ECO:0000256" key="3">
    <source>
        <dbReference type="ARBA" id="ARBA00022603"/>
    </source>
</evidence>
<dbReference type="InterPro" id="IPR029063">
    <property type="entry name" value="SAM-dependent_MTases_sf"/>
</dbReference>
<comment type="catalytic activity">
    <reaction evidence="6">
        <text>cytidine(1402) in 16S rRNA + S-adenosyl-L-methionine = N(4)-methylcytidine(1402) in 16S rRNA + S-adenosyl-L-homocysteine + H(+)</text>
        <dbReference type="Rhea" id="RHEA:42928"/>
        <dbReference type="Rhea" id="RHEA-COMP:10286"/>
        <dbReference type="Rhea" id="RHEA-COMP:10287"/>
        <dbReference type="ChEBI" id="CHEBI:15378"/>
        <dbReference type="ChEBI" id="CHEBI:57856"/>
        <dbReference type="ChEBI" id="CHEBI:59789"/>
        <dbReference type="ChEBI" id="CHEBI:74506"/>
        <dbReference type="ChEBI" id="CHEBI:82748"/>
        <dbReference type="EC" id="2.1.1.199"/>
    </reaction>
</comment>
<keyword evidence="3 6" id="KW-0489">Methyltransferase</keyword>
<dbReference type="HAMAP" id="MF_01007">
    <property type="entry name" value="16SrRNA_methyltr_H"/>
    <property type="match status" value="1"/>
</dbReference>
<dbReference type="InterPro" id="IPR023397">
    <property type="entry name" value="SAM-dep_MeTrfase_MraW_recog"/>
</dbReference>
<comment type="subcellular location">
    <subcellularLocation>
        <location evidence="6">Cytoplasm</location>
    </subcellularLocation>
</comment>
<keyword evidence="2 6" id="KW-0698">rRNA processing</keyword>
<keyword evidence="9" id="KW-1185">Reference proteome</keyword>
<dbReference type="GO" id="GO:0008168">
    <property type="term" value="F:methyltransferase activity"/>
    <property type="evidence" value="ECO:0007669"/>
    <property type="project" value="UniProtKB-KW"/>
</dbReference>
<keyword evidence="5 6" id="KW-0949">S-adenosyl-L-methionine</keyword>
<protein>
    <recommendedName>
        <fullName evidence="6">Ribosomal RNA small subunit methyltransferase H</fullName>
        <ecNumber evidence="6">2.1.1.199</ecNumber>
    </recommendedName>
    <alternativeName>
        <fullName evidence="6">16S rRNA m(4)C1402 methyltransferase</fullName>
    </alternativeName>
    <alternativeName>
        <fullName evidence="6">rRNA (cytosine-N(4)-)-methyltransferase RsmH</fullName>
    </alternativeName>
</protein>
<feature type="binding site" evidence="6">
    <location>
        <position position="79"/>
    </location>
    <ligand>
        <name>S-adenosyl-L-methionine</name>
        <dbReference type="ChEBI" id="CHEBI:59789"/>
    </ligand>
</feature>
<dbReference type="Pfam" id="PF01795">
    <property type="entry name" value="Methyltransf_5"/>
    <property type="match status" value="1"/>
</dbReference>
<sequence>MNTAPHTPVMLKEVITALSPKAGGIYVDATFGAGGYSRAILNAADCTVYGFDRDPTAIERAKDIVSEFAGRLFLINRPFAEMREALEERGVEVVDGVVFDLGVSSMQLDEGERGFSFRHDGPLSMRMDGAKPDAGDVVARADARDLSAIFRSYGEEKRAGAIARAIVRERDVAPIETTAQLAAIVEKAAPVYGHQRIHPATRVFQALRIFVNDELGQLITGLYAAERLLRPAGRLVVVAFHSLEDRIVKRFIAARSDAKRGGSRHLPPTDEAAASFELLYKNSVAASSEEAEMNPRARSAKLRAALRTDAPPAPDGDELLGAPREIKLSFMHGGHK</sequence>
<dbReference type="InterPro" id="IPR002903">
    <property type="entry name" value="RsmH"/>
</dbReference>
<evidence type="ECO:0000256" key="1">
    <source>
        <dbReference type="ARBA" id="ARBA00010396"/>
    </source>
</evidence>
<evidence type="ECO:0000256" key="7">
    <source>
        <dbReference type="SAM" id="MobiDB-lite"/>
    </source>
</evidence>
<dbReference type="Proteomes" id="UP001560685">
    <property type="component" value="Unassembled WGS sequence"/>
</dbReference>